<dbReference type="PANTHER" id="PTHR10277:SF9">
    <property type="entry name" value="2-ISOPROPYLMALATE SYNTHASE 1, CHLOROPLASTIC-RELATED"/>
    <property type="match status" value="1"/>
</dbReference>
<proteinExistence type="predicted"/>
<name>A0ABU4IV12_9VIBR</name>
<evidence type="ECO:0000256" key="1">
    <source>
        <dbReference type="ARBA" id="ARBA00023211"/>
    </source>
</evidence>
<dbReference type="Proteomes" id="UP001279860">
    <property type="component" value="Unassembled WGS sequence"/>
</dbReference>
<dbReference type="SUPFAM" id="SSF51569">
    <property type="entry name" value="Aldolase"/>
    <property type="match status" value="1"/>
</dbReference>
<dbReference type="Gene3D" id="3.20.20.70">
    <property type="entry name" value="Aldolase class I"/>
    <property type="match status" value="1"/>
</dbReference>
<protein>
    <recommendedName>
        <fullName evidence="2">Pyruvate carboxyltransferase domain-containing protein</fullName>
    </recommendedName>
</protein>
<dbReference type="EMBL" id="JAWRCP010000001">
    <property type="protein sequence ID" value="MDW6092149.1"/>
    <property type="molecule type" value="Genomic_DNA"/>
</dbReference>
<dbReference type="InterPro" id="IPR000891">
    <property type="entry name" value="PYR_CT"/>
</dbReference>
<accession>A0ABU4IV12</accession>
<evidence type="ECO:0000259" key="2">
    <source>
        <dbReference type="PROSITE" id="PS50991"/>
    </source>
</evidence>
<dbReference type="RefSeq" id="WP_318584549.1">
    <property type="nucleotide sequence ID" value="NZ_JAWRCP010000001.1"/>
</dbReference>
<dbReference type="PANTHER" id="PTHR10277">
    <property type="entry name" value="HOMOCITRATE SYNTHASE-RELATED"/>
    <property type="match status" value="1"/>
</dbReference>
<evidence type="ECO:0000313" key="3">
    <source>
        <dbReference type="EMBL" id="MDW6092149.1"/>
    </source>
</evidence>
<dbReference type="InterPro" id="IPR050073">
    <property type="entry name" value="2-IPM_HCS-like"/>
</dbReference>
<gene>
    <name evidence="3" type="ORF">SBX64_06280</name>
</gene>
<keyword evidence="4" id="KW-1185">Reference proteome</keyword>
<feature type="domain" description="Pyruvate carboxyltransferase" evidence="2">
    <location>
        <begin position="2"/>
        <end position="264"/>
    </location>
</feature>
<keyword evidence="1" id="KW-0464">Manganese</keyword>
<dbReference type="PROSITE" id="PS50991">
    <property type="entry name" value="PYR_CT"/>
    <property type="match status" value="1"/>
</dbReference>
<sequence>MTTLIDCTLRDGGNYNDWNFSLEEINSLISYSDKIGIEFIELGYIGGSGSVKPNKTGPVFDLSESFIENLPEVNHSKYALMIVPAAIRSQNSVQSKNTLEQLKPSKIDMIRVASYAKDIDYSLAYLQQISKHKKKTVFNLMAVSNNSIKEVIYTAEKARDSGADIFYIADSFGALSPNEVSQVISQLNQVDGIQIGFHGHNNLGCALINAIAAMQSGATYIDCSITGLARGAGNLATEQIIIALNQWPEMKQFQSGQYDIDTATKAVNYIYNKIIQTPITLGYRELKSGLLNLHYNSKELTQKIEEELNESMF</sequence>
<reference evidence="3 4" key="1">
    <citation type="submission" date="2023-11" db="EMBL/GenBank/DDBJ databases">
        <title>Plant-associative lifestyle of Vibrio porteresiae and its evolutionary dynamics.</title>
        <authorList>
            <person name="Rameshkumar N."/>
            <person name="Kirti K."/>
        </authorList>
    </citation>
    <scope>NUCLEOTIDE SEQUENCE [LARGE SCALE GENOMIC DNA]</scope>
    <source>
        <strain evidence="3 4">MSSRF7</strain>
    </source>
</reference>
<evidence type="ECO:0000313" key="4">
    <source>
        <dbReference type="Proteomes" id="UP001279860"/>
    </source>
</evidence>
<comment type="caution">
    <text evidence="3">The sequence shown here is derived from an EMBL/GenBank/DDBJ whole genome shotgun (WGS) entry which is preliminary data.</text>
</comment>
<dbReference type="InterPro" id="IPR013785">
    <property type="entry name" value="Aldolase_TIM"/>
</dbReference>
<dbReference type="Pfam" id="PF00682">
    <property type="entry name" value="HMGL-like"/>
    <property type="match status" value="1"/>
</dbReference>
<organism evidence="3 4">
    <name type="scientific">Vibrio rhizosphaerae</name>
    <dbReference type="NCBI Taxonomy" id="398736"/>
    <lineage>
        <taxon>Bacteria</taxon>
        <taxon>Pseudomonadati</taxon>
        <taxon>Pseudomonadota</taxon>
        <taxon>Gammaproteobacteria</taxon>
        <taxon>Vibrionales</taxon>
        <taxon>Vibrionaceae</taxon>
        <taxon>Vibrio</taxon>
    </lineage>
</organism>